<keyword evidence="5 7" id="KW-0408">Iron</keyword>
<evidence type="ECO:0000256" key="5">
    <source>
        <dbReference type="ARBA" id="ARBA00023004"/>
    </source>
</evidence>
<comment type="caution">
    <text evidence="8">The sequence shown here is derived from an EMBL/GenBank/DDBJ whole genome shotgun (WGS) entry which is preliminary data.</text>
</comment>
<gene>
    <name evidence="8" type="ORF">LWC34_10810</name>
</gene>
<dbReference type="InterPro" id="IPR017972">
    <property type="entry name" value="Cyt_P450_CS"/>
</dbReference>
<evidence type="ECO:0000256" key="6">
    <source>
        <dbReference type="ARBA" id="ARBA00023033"/>
    </source>
</evidence>
<dbReference type="CDD" id="cd11049">
    <property type="entry name" value="CYP170A1-like"/>
    <property type="match status" value="1"/>
</dbReference>
<dbReference type="InterPro" id="IPR036396">
    <property type="entry name" value="Cyt_P450_sf"/>
</dbReference>
<protein>
    <submittedName>
        <fullName evidence="8">Cytochrome P450</fullName>
    </submittedName>
</protein>
<dbReference type="PROSITE" id="PS00086">
    <property type="entry name" value="CYTOCHROME_P450"/>
    <property type="match status" value="1"/>
</dbReference>
<dbReference type="PANTHER" id="PTHR24291">
    <property type="entry name" value="CYTOCHROME P450 FAMILY 4"/>
    <property type="match status" value="1"/>
</dbReference>
<organism evidence="8 9">
    <name type="scientific">Kibdelosporangium philippinense</name>
    <dbReference type="NCBI Taxonomy" id="211113"/>
    <lineage>
        <taxon>Bacteria</taxon>
        <taxon>Bacillati</taxon>
        <taxon>Actinomycetota</taxon>
        <taxon>Actinomycetes</taxon>
        <taxon>Pseudonocardiales</taxon>
        <taxon>Pseudonocardiaceae</taxon>
        <taxon>Kibdelosporangium</taxon>
    </lineage>
</organism>
<comment type="similarity">
    <text evidence="1 7">Belongs to the cytochrome P450 family.</text>
</comment>
<sequence length="441" mass="49036">MTATMTSPFTFAEAKGALPVLGHVGKLLRDPRKFLMSLPAQGDLVRIRLGTSKAYLVCNAELTHQVLVNDRVFDKGGPFVDRLREFIGESVSTCPRHEHRRQRRLMQPAFHPNRLTHYAELMKTETVVVTNSWQHGEVLDVYAAMQAITTKIAARTMFAAPASAALIEDAYDALNEIMTGAGKRMLIPPPLDKLPTRSKRRYDRARKRIREITDQLITDYRSAGVDHQDLMSMLLALDEDGGALSEEEISNQVVTLFLGGVETVASTLGWALCVLALQPEIQDRLHAEVDAIGPSPSLEDLENMPYAKGIISESLRMYPPGWLLTRETTKDSTLGGVDIPAGSTIIYSPFVLGNRSDLFEDPERFDPDRHAKRPAKGSFVPFGEGPRKCIGDTFTMVEAPLVLAMIAAKWRIEPVGTQIKPLERMSLLLTPRNLKIRLVAR</sequence>
<dbReference type="SUPFAM" id="SSF48264">
    <property type="entry name" value="Cytochrome P450"/>
    <property type="match status" value="1"/>
</dbReference>
<reference evidence="8 9" key="1">
    <citation type="submission" date="2021-12" db="EMBL/GenBank/DDBJ databases">
        <title>Genome sequence of Kibdelosporangium philippinense ATCC 49844.</title>
        <authorList>
            <person name="Fedorov E.A."/>
            <person name="Omeragic M."/>
            <person name="Shalygina K.F."/>
            <person name="Maclea K.S."/>
        </authorList>
    </citation>
    <scope>NUCLEOTIDE SEQUENCE [LARGE SCALE GENOMIC DNA]</scope>
    <source>
        <strain evidence="8 9">ATCC 49844</strain>
    </source>
</reference>
<evidence type="ECO:0000256" key="2">
    <source>
        <dbReference type="ARBA" id="ARBA00022617"/>
    </source>
</evidence>
<dbReference type="Proteomes" id="UP001521150">
    <property type="component" value="Unassembled WGS sequence"/>
</dbReference>
<name>A0ABS8Z8G3_9PSEU</name>
<dbReference type="RefSeq" id="WP_233724852.1">
    <property type="nucleotide sequence ID" value="NZ_JAJVCN010000001.1"/>
</dbReference>
<proteinExistence type="inferred from homology"/>
<dbReference type="PRINTS" id="PR00385">
    <property type="entry name" value="P450"/>
</dbReference>
<keyword evidence="2 7" id="KW-0349">Heme</keyword>
<dbReference type="InterPro" id="IPR050196">
    <property type="entry name" value="Cytochrome_P450_Monoox"/>
</dbReference>
<evidence type="ECO:0000256" key="3">
    <source>
        <dbReference type="ARBA" id="ARBA00022723"/>
    </source>
</evidence>
<dbReference type="Gene3D" id="1.10.630.10">
    <property type="entry name" value="Cytochrome P450"/>
    <property type="match status" value="1"/>
</dbReference>
<keyword evidence="4 7" id="KW-0560">Oxidoreductase</keyword>
<dbReference type="PRINTS" id="PR00463">
    <property type="entry name" value="EP450I"/>
</dbReference>
<evidence type="ECO:0000256" key="1">
    <source>
        <dbReference type="ARBA" id="ARBA00010617"/>
    </source>
</evidence>
<evidence type="ECO:0000256" key="7">
    <source>
        <dbReference type="RuleBase" id="RU000461"/>
    </source>
</evidence>
<evidence type="ECO:0000313" key="8">
    <source>
        <dbReference type="EMBL" id="MCE7003313.1"/>
    </source>
</evidence>
<accession>A0ABS8Z8G3</accession>
<dbReference type="PANTHER" id="PTHR24291:SF50">
    <property type="entry name" value="BIFUNCTIONAL ALBAFLAVENONE MONOOXYGENASE_TERPENE SYNTHASE"/>
    <property type="match status" value="1"/>
</dbReference>
<evidence type="ECO:0000313" key="9">
    <source>
        <dbReference type="Proteomes" id="UP001521150"/>
    </source>
</evidence>
<keyword evidence="6 7" id="KW-0503">Monooxygenase</keyword>
<dbReference type="InterPro" id="IPR001128">
    <property type="entry name" value="Cyt_P450"/>
</dbReference>
<keyword evidence="3 7" id="KW-0479">Metal-binding</keyword>
<evidence type="ECO:0000256" key="4">
    <source>
        <dbReference type="ARBA" id="ARBA00023002"/>
    </source>
</evidence>
<dbReference type="InterPro" id="IPR002401">
    <property type="entry name" value="Cyt_P450_E_grp-I"/>
</dbReference>
<keyword evidence="9" id="KW-1185">Reference proteome</keyword>
<dbReference type="EMBL" id="JAJVCN010000001">
    <property type="protein sequence ID" value="MCE7003313.1"/>
    <property type="molecule type" value="Genomic_DNA"/>
</dbReference>
<dbReference type="Pfam" id="PF00067">
    <property type="entry name" value="p450"/>
    <property type="match status" value="1"/>
</dbReference>